<dbReference type="RefSeq" id="WP_068330433.1">
    <property type="nucleotide sequence ID" value="NZ_LVHF01000015.1"/>
</dbReference>
<proteinExistence type="predicted"/>
<feature type="chain" id="PRO_5008090385" description="Lipoprotein" evidence="2">
    <location>
        <begin position="19"/>
        <end position="347"/>
    </location>
</feature>
<name>A0A178KJI2_9GAMM</name>
<keyword evidence="2" id="KW-0732">Signal</keyword>
<evidence type="ECO:0008006" key="5">
    <source>
        <dbReference type="Google" id="ProtNLM"/>
    </source>
</evidence>
<accession>A0A178KJI2</accession>
<reference evidence="3 4" key="1">
    <citation type="submission" date="2016-03" db="EMBL/GenBank/DDBJ databases">
        <title>Photobacterium proteolyticum sp. nov. a protease producing bacterium isolated from ocean sediments of Laizhou Bay.</title>
        <authorList>
            <person name="Li Y."/>
        </authorList>
    </citation>
    <scope>NUCLEOTIDE SEQUENCE [LARGE SCALE GENOMIC DNA]</scope>
    <source>
        <strain evidence="3 4">R-40508</strain>
    </source>
</reference>
<comment type="caution">
    <text evidence="3">The sequence shown here is derived from an EMBL/GenBank/DDBJ whole genome shotgun (WGS) entry which is preliminary data.</text>
</comment>
<evidence type="ECO:0000313" key="4">
    <source>
        <dbReference type="Proteomes" id="UP000078503"/>
    </source>
</evidence>
<dbReference type="PROSITE" id="PS51257">
    <property type="entry name" value="PROKAR_LIPOPROTEIN"/>
    <property type="match status" value="1"/>
</dbReference>
<keyword evidence="4" id="KW-1185">Reference proteome</keyword>
<protein>
    <recommendedName>
        <fullName evidence="5">Lipoprotein</fullName>
    </recommendedName>
</protein>
<sequence>MKNWTPLALPLVALSLLAGCSSQPSSTATSETATHSDNNQTMTTGSGDKVQAFMMRGMVTWGHESYSIQPCGSTKQYWIVFPATDHGAIREAAPYNYEPMYSEVIGYLEPAPEDGFAADYDGRFVVKQTNLLSAEMRGGCQFDPHYTRAFGMEPDWDLQIQQNQVIFSRLGEKSQPQAITQQNATSGQQQYQGKNFSLTLTKGHCNDTMSSSLYGWRSELNWQGKTYRGCATLGATDVTATWVGQYRTPADVTNTPGLTTVLLLKPDHSAITRYEYDSDEPALQEQGIWQQIDDEHVKVIMTSHQGRRLLSERVFELDGERLIARDEVINGNRYSLGDGGLQLERQP</sequence>
<organism evidence="3 4">
    <name type="scientific">Photobacterium jeanii</name>
    <dbReference type="NCBI Taxonomy" id="858640"/>
    <lineage>
        <taxon>Bacteria</taxon>
        <taxon>Pseudomonadati</taxon>
        <taxon>Pseudomonadota</taxon>
        <taxon>Gammaproteobacteria</taxon>
        <taxon>Vibrionales</taxon>
        <taxon>Vibrionaceae</taxon>
        <taxon>Photobacterium</taxon>
    </lineage>
</organism>
<gene>
    <name evidence="3" type="ORF">A3K86_08320</name>
</gene>
<dbReference type="AlphaFoldDB" id="A0A178KJI2"/>
<evidence type="ECO:0000256" key="1">
    <source>
        <dbReference type="SAM" id="MobiDB-lite"/>
    </source>
</evidence>
<feature type="compositionally biased region" description="Low complexity" evidence="1">
    <location>
        <begin position="25"/>
        <end position="36"/>
    </location>
</feature>
<dbReference type="Proteomes" id="UP000078503">
    <property type="component" value="Unassembled WGS sequence"/>
</dbReference>
<evidence type="ECO:0000256" key="2">
    <source>
        <dbReference type="SAM" id="SignalP"/>
    </source>
</evidence>
<feature type="signal peptide" evidence="2">
    <location>
        <begin position="1"/>
        <end position="18"/>
    </location>
</feature>
<dbReference type="OrthoDB" id="5348860at2"/>
<feature type="compositionally biased region" description="Polar residues" evidence="1">
    <location>
        <begin position="37"/>
        <end position="46"/>
    </location>
</feature>
<feature type="region of interest" description="Disordered" evidence="1">
    <location>
        <begin position="25"/>
        <end position="46"/>
    </location>
</feature>
<dbReference type="STRING" id="858640.A3K86_08320"/>
<evidence type="ECO:0000313" key="3">
    <source>
        <dbReference type="EMBL" id="OAN16933.1"/>
    </source>
</evidence>
<dbReference type="EMBL" id="LVHF01000015">
    <property type="protein sequence ID" value="OAN16933.1"/>
    <property type="molecule type" value="Genomic_DNA"/>
</dbReference>